<comment type="caution">
    <text evidence="1">The sequence shown here is derived from an EMBL/GenBank/DDBJ whole genome shotgun (WGS) entry which is preliminary data.</text>
</comment>
<accession>A0A845EYE0</accession>
<gene>
    <name evidence="1" type="ORF">GLW07_09275</name>
</gene>
<name>A0A845EYE0_9BACL</name>
<proteinExistence type="predicted"/>
<dbReference type="RefSeq" id="WP_202407258.1">
    <property type="nucleotide sequence ID" value="NZ_WMEY01000003.1"/>
</dbReference>
<sequence>MFWELGNKCMGQGDTSIIGERKEKKRMNTEIPKVICPVCGRTNEMEKSITAQSNQNIIFECPACGYERRNIQTSKG</sequence>
<reference evidence="1 2" key="1">
    <citation type="submission" date="2019-11" db="EMBL/GenBank/DDBJ databases">
        <title>Genome sequences of 17 halophilic strains isolated from different environments.</title>
        <authorList>
            <person name="Furrow R.E."/>
        </authorList>
    </citation>
    <scope>NUCLEOTIDE SEQUENCE [LARGE SCALE GENOMIC DNA]</scope>
    <source>
        <strain evidence="1 2">22506_14_FS</strain>
    </source>
</reference>
<protein>
    <submittedName>
        <fullName evidence="1">Uncharacterized protein</fullName>
    </submittedName>
</protein>
<dbReference type="EMBL" id="WMEY01000003">
    <property type="protein sequence ID" value="MYL63543.1"/>
    <property type="molecule type" value="Genomic_DNA"/>
</dbReference>
<evidence type="ECO:0000313" key="1">
    <source>
        <dbReference type="EMBL" id="MYL63543.1"/>
    </source>
</evidence>
<dbReference type="AlphaFoldDB" id="A0A845EYE0"/>
<organism evidence="1 2">
    <name type="scientific">Guptibacillus hwajinpoensis</name>
    <dbReference type="NCBI Taxonomy" id="208199"/>
    <lineage>
        <taxon>Bacteria</taxon>
        <taxon>Bacillati</taxon>
        <taxon>Bacillota</taxon>
        <taxon>Bacilli</taxon>
        <taxon>Bacillales</taxon>
        <taxon>Guptibacillaceae</taxon>
        <taxon>Guptibacillus</taxon>
    </lineage>
</organism>
<evidence type="ECO:0000313" key="2">
    <source>
        <dbReference type="Proteomes" id="UP000447833"/>
    </source>
</evidence>
<dbReference type="Proteomes" id="UP000447833">
    <property type="component" value="Unassembled WGS sequence"/>
</dbReference>